<keyword evidence="11" id="KW-1185">Reference proteome</keyword>
<accession>A0A934IWZ1</accession>
<evidence type="ECO:0000259" key="9">
    <source>
        <dbReference type="PROSITE" id="PS50112"/>
    </source>
</evidence>
<name>A0A934IWZ1_9HYPH</name>
<dbReference type="GO" id="GO:0005524">
    <property type="term" value="F:ATP binding"/>
    <property type="evidence" value="ECO:0007669"/>
    <property type="project" value="UniProtKB-KW"/>
</dbReference>
<dbReference type="Proteomes" id="UP000602124">
    <property type="component" value="Unassembled WGS sequence"/>
</dbReference>
<dbReference type="SMART" id="SM00091">
    <property type="entry name" value="PAS"/>
    <property type="match status" value="2"/>
</dbReference>
<dbReference type="EC" id="2.7.13.3" evidence="2"/>
<dbReference type="InterPro" id="IPR011102">
    <property type="entry name" value="Sig_transdc_His_kinase_HWE"/>
</dbReference>
<evidence type="ECO:0000256" key="4">
    <source>
        <dbReference type="ARBA" id="ARBA00022553"/>
    </source>
</evidence>
<dbReference type="EMBL" id="JAEKMH010000002">
    <property type="protein sequence ID" value="MBJ3784661.1"/>
    <property type="molecule type" value="Genomic_DNA"/>
</dbReference>
<evidence type="ECO:0000256" key="2">
    <source>
        <dbReference type="ARBA" id="ARBA00012438"/>
    </source>
</evidence>
<dbReference type="Gene3D" id="3.30.450.20">
    <property type="entry name" value="PAS domain"/>
    <property type="match status" value="2"/>
</dbReference>
<evidence type="ECO:0000256" key="8">
    <source>
        <dbReference type="ARBA" id="ARBA00022840"/>
    </source>
</evidence>
<keyword evidence="6" id="KW-0547">Nucleotide-binding</keyword>
<dbReference type="PROSITE" id="PS50112">
    <property type="entry name" value="PAS"/>
    <property type="match status" value="1"/>
</dbReference>
<evidence type="ECO:0000256" key="1">
    <source>
        <dbReference type="ARBA" id="ARBA00000085"/>
    </source>
</evidence>
<proteinExistence type="predicted"/>
<dbReference type="PANTHER" id="PTHR41523:SF8">
    <property type="entry name" value="ETHYLENE RESPONSE SENSOR PROTEIN"/>
    <property type="match status" value="1"/>
</dbReference>
<reference evidence="10" key="1">
    <citation type="submission" date="2020-12" db="EMBL/GenBank/DDBJ databases">
        <title>Devosia sp. MSA67 isolated from Mo River.</title>
        <authorList>
            <person name="Ma F."/>
            <person name="Zi Z."/>
        </authorList>
    </citation>
    <scope>NUCLEOTIDE SEQUENCE</scope>
    <source>
        <strain evidence="10">MSA67</strain>
    </source>
</reference>
<evidence type="ECO:0000256" key="3">
    <source>
        <dbReference type="ARBA" id="ARBA00021740"/>
    </source>
</evidence>
<dbReference type="Pfam" id="PF07536">
    <property type="entry name" value="HWE_HK"/>
    <property type="match status" value="1"/>
</dbReference>
<organism evidence="10 11">
    <name type="scientific">Devosia sediminis</name>
    <dbReference type="NCBI Taxonomy" id="2798801"/>
    <lineage>
        <taxon>Bacteria</taxon>
        <taxon>Pseudomonadati</taxon>
        <taxon>Pseudomonadota</taxon>
        <taxon>Alphaproteobacteria</taxon>
        <taxon>Hyphomicrobiales</taxon>
        <taxon>Devosiaceae</taxon>
        <taxon>Devosia</taxon>
    </lineage>
</organism>
<dbReference type="RefSeq" id="WP_198875899.1">
    <property type="nucleotide sequence ID" value="NZ_JAEKMH010000002.1"/>
</dbReference>
<dbReference type="InterPro" id="IPR036890">
    <property type="entry name" value="HATPase_C_sf"/>
</dbReference>
<keyword evidence="5" id="KW-0808">Transferase</keyword>
<sequence length="489" mass="51904">MSLDEIAELRRRLSEAEDTIRAIHQGDVDALVVGELSNPQVFDIGGGADAYHAFMEVMNVGAVAVDQTGRILYANANMNAVLGVTQNSVQGTLFSDVAQAPVAEAIQRLLVPPLVGPVSTEVEFDRNGERVHYVLAATPLRLSTTLGVAVTFTDVTEQVRAQAAEQNERAARAVIASANEAVLVCDRNGVITHANTASHAVFDGDPLGLTFAQAVPLVFPNATGLMQSEDIVQMAVQGTPVQGVEAHAPNAPKAKDYLVSAAPLQIGNDAISGCVVTMVDLSQRKAAEKQQLLMMRELDHRVKNTLALVQSIASRTLHHEDTLEGFQKAFTGRIQALAATHNLLAENSWTNLTIEDVVLSELAPYTSGVSGRLVVHDLGHSLSPRAAIALGLVLHELATNATKYGALSVPGGKVSVREYVETAAQPDRFVIEWQESGGPVVTPPTRKGFGQTVIARSLQYAPAGGAEVDFAPEGLVCRISVPIEDMAGQ</sequence>
<comment type="catalytic activity">
    <reaction evidence="1">
        <text>ATP + protein L-histidine = ADP + protein N-phospho-L-histidine.</text>
        <dbReference type="EC" id="2.7.13.3"/>
    </reaction>
</comment>
<evidence type="ECO:0000256" key="7">
    <source>
        <dbReference type="ARBA" id="ARBA00022777"/>
    </source>
</evidence>
<keyword evidence="4" id="KW-0597">Phosphoprotein</keyword>
<protein>
    <recommendedName>
        <fullName evidence="3">Blue-light-activated histidine kinase</fullName>
        <ecNumber evidence="2">2.7.13.3</ecNumber>
    </recommendedName>
</protein>
<dbReference type="Gene3D" id="3.30.565.10">
    <property type="entry name" value="Histidine kinase-like ATPase, C-terminal domain"/>
    <property type="match status" value="1"/>
</dbReference>
<gene>
    <name evidence="10" type="ORF">JEQ47_08020</name>
</gene>
<dbReference type="InterPro" id="IPR035965">
    <property type="entry name" value="PAS-like_dom_sf"/>
</dbReference>
<evidence type="ECO:0000313" key="10">
    <source>
        <dbReference type="EMBL" id="MBJ3784661.1"/>
    </source>
</evidence>
<dbReference type="GO" id="GO:0004673">
    <property type="term" value="F:protein histidine kinase activity"/>
    <property type="evidence" value="ECO:0007669"/>
    <property type="project" value="UniProtKB-EC"/>
</dbReference>
<comment type="caution">
    <text evidence="10">The sequence shown here is derived from an EMBL/GenBank/DDBJ whole genome shotgun (WGS) entry which is preliminary data.</text>
</comment>
<dbReference type="InterPro" id="IPR013656">
    <property type="entry name" value="PAS_4"/>
</dbReference>
<dbReference type="InterPro" id="IPR000014">
    <property type="entry name" value="PAS"/>
</dbReference>
<keyword evidence="8" id="KW-0067">ATP-binding</keyword>
<dbReference type="AlphaFoldDB" id="A0A934IWZ1"/>
<dbReference type="NCBIfam" id="TIGR00229">
    <property type="entry name" value="sensory_box"/>
    <property type="match status" value="1"/>
</dbReference>
<evidence type="ECO:0000256" key="6">
    <source>
        <dbReference type="ARBA" id="ARBA00022741"/>
    </source>
</evidence>
<evidence type="ECO:0000256" key="5">
    <source>
        <dbReference type="ARBA" id="ARBA00022679"/>
    </source>
</evidence>
<dbReference type="SMART" id="SM00911">
    <property type="entry name" value="HWE_HK"/>
    <property type="match status" value="1"/>
</dbReference>
<feature type="domain" description="PAS" evidence="9">
    <location>
        <begin position="47"/>
        <end position="91"/>
    </location>
</feature>
<keyword evidence="7" id="KW-0418">Kinase</keyword>
<dbReference type="CDD" id="cd00130">
    <property type="entry name" value="PAS"/>
    <property type="match status" value="1"/>
</dbReference>
<dbReference type="Pfam" id="PF08448">
    <property type="entry name" value="PAS_4"/>
    <property type="match status" value="2"/>
</dbReference>
<dbReference type="PANTHER" id="PTHR41523">
    <property type="entry name" value="TWO-COMPONENT SYSTEM SENSOR PROTEIN"/>
    <property type="match status" value="1"/>
</dbReference>
<dbReference type="SUPFAM" id="SSF55785">
    <property type="entry name" value="PYP-like sensor domain (PAS domain)"/>
    <property type="match status" value="2"/>
</dbReference>
<evidence type="ECO:0000313" key="11">
    <source>
        <dbReference type="Proteomes" id="UP000602124"/>
    </source>
</evidence>